<proteinExistence type="predicted"/>
<name>A0A2K4ZBD6_9FIRM</name>
<dbReference type="OrthoDB" id="9950316at2"/>
<protein>
    <submittedName>
        <fullName evidence="2">Uncharacterized protein</fullName>
    </submittedName>
</protein>
<sequence length="136" mass="16343">MGFLSRVLGKGRDRQTIERPQRRMRNYCSGEQELRRRIEKIIAEEWPGYELRKNVPSGVMEAPSDAREFYSYGVYRDNVPKAMIMILKDNNAYCRRDVRLARMACELKKIPYMNFMDYMENRPEYISQRFRENIGI</sequence>
<evidence type="ECO:0000313" key="3">
    <source>
        <dbReference type="Proteomes" id="UP000236311"/>
    </source>
</evidence>
<dbReference type="AlphaFoldDB" id="A0A2K4ZBD6"/>
<reference evidence="2 3" key="1">
    <citation type="submission" date="2018-01" db="EMBL/GenBank/DDBJ databases">
        <authorList>
            <person name="Gaut B.S."/>
            <person name="Morton B.R."/>
            <person name="Clegg M.T."/>
            <person name="Duvall M.R."/>
        </authorList>
    </citation>
    <scope>NUCLEOTIDE SEQUENCE [LARGE SCALE GENOMIC DNA]</scope>
    <source>
        <strain evidence="2">GP69</strain>
    </source>
</reference>
<gene>
    <name evidence="2" type="ORF">AMURIS_00481</name>
</gene>
<feature type="region of interest" description="Disordered" evidence="1">
    <location>
        <begin position="1"/>
        <end position="20"/>
    </location>
</feature>
<dbReference type="EMBL" id="OFSM01000002">
    <property type="protein sequence ID" value="SOY27776.1"/>
    <property type="molecule type" value="Genomic_DNA"/>
</dbReference>
<feature type="compositionally biased region" description="Basic and acidic residues" evidence="1">
    <location>
        <begin position="10"/>
        <end position="20"/>
    </location>
</feature>
<evidence type="ECO:0000313" key="2">
    <source>
        <dbReference type="EMBL" id="SOY27776.1"/>
    </source>
</evidence>
<organism evidence="2 3">
    <name type="scientific">Acetatifactor muris</name>
    <dbReference type="NCBI Taxonomy" id="879566"/>
    <lineage>
        <taxon>Bacteria</taxon>
        <taxon>Bacillati</taxon>
        <taxon>Bacillota</taxon>
        <taxon>Clostridia</taxon>
        <taxon>Lachnospirales</taxon>
        <taxon>Lachnospiraceae</taxon>
        <taxon>Acetatifactor</taxon>
    </lineage>
</organism>
<dbReference type="RefSeq" id="WP_103237886.1">
    <property type="nucleotide sequence ID" value="NZ_JANJZD010000002.1"/>
</dbReference>
<accession>A0A2K4ZBD6</accession>
<evidence type="ECO:0000256" key="1">
    <source>
        <dbReference type="SAM" id="MobiDB-lite"/>
    </source>
</evidence>
<dbReference type="Proteomes" id="UP000236311">
    <property type="component" value="Unassembled WGS sequence"/>
</dbReference>
<keyword evidence="3" id="KW-1185">Reference proteome</keyword>